<feature type="transmembrane region" description="Helical" evidence="1">
    <location>
        <begin position="193"/>
        <end position="214"/>
    </location>
</feature>
<keyword evidence="1" id="KW-1133">Transmembrane helix</keyword>
<evidence type="ECO:0000313" key="2">
    <source>
        <dbReference type="EMBL" id="KAK0716013.1"/>
    </source>
</evidence>
<organism evidence="2 3">
    <name type="scientific">Lasiosphaeris hirsuta</name>
    <dbReference type="NCBI Taxonomy" id="260670"/>
    <lineage>
        <taxon>Eukaryota</taxon>
        <taxon>Fungi</taxon>
        <taxon>Dikarya</taxon>
        <taxon>Ascomycota</taxon>
        <taxon>Pezizomycotina</taxon>
        <taxon>Sordariomycetes</taxon>
        <taxon>Sordariomycetidae</taxon>
        <taxon>Sordariales</taxon>
        <taxon>Lasiosphaeriaceae</taxon>
        <taxon>Lasiosphaeris</taxon>
    </lineage>
</organism>
<feature type="non-terminal residue" evidence="2">
    <location>
        <position position="252"/>
    </location>
</feature>
<feature type="transmembrane region" description="Helical" evidence="1">
    <location>
        <begin position="81"/>
        <end position="104"/>
    </location>
</feature>
<gene>
    <name evidence="2" type="ORF">B0H67DRAFT_465469</name>
</gene>
<feature type="transmembrane region" description="Helical" evidence="1">
    <location>
        <begin position="159"/>
        <end position="181"/>
    </location>
</feature>
<keyword evidence="1" id="KW-0812">Transmembrane</keyword>
<feature type="non-terminal residue" evidence="2">
    <location>
        <position position="1"/>
    </location>
</feature>
<evidence type="ECO:0000256" key="1">
    <source>
        <dbReference type="SAM" id="Phobius"/>
    </source>
</evidence>
<keyword evidence="3" id="KW-1185">Reference proteome</keyword>
<reference evidence="2" key="1">
    <citation type="submission" date="2023-06" db="EMBL/GenBank/DDBJ databases">
        <title>Genome-scale phylogeny and comparative genomics of the fungal order Sordariales.</title>
        <authorList>
            <consortium name="Lawrence Berkeley National Laboratory"/>
            <person name="Hensen N."/>
            <person name="Bonometti L."/>
            <person name="Westerberg I."/>
            <person name="Brannstrom I.O."/>
            <person name="Guillou S."/>
            <person name="Cros-Aarteil S."/>
            <person name="Calhoun S."/>
            <person name="Haridas S."/>
            <person name="Kuo A."/>
            <person name="Mondo S."/>
            <person name="Pangilinan J."/>
            <person name="Riley R."/>
            <person name="Labutti K."/>
            <person name="Andreopoulos B."/>
            <person name="Lipzen A."/>
            <person name="Chen C."/>
            <person name="Yanf M."/>
            <person name="Daum C."/>
            <person name="Ng V."/>
            <person name="Clum A."/>
            <person name="Steindorff A."/>
            <person name="Ohm R."/>
            <person name="Martin F."/>
            <person name="Silar P."/>
            <person name="Natvig D."/>
            <person name="Lalanne C."/>
            <person name="Gautier V."/>
            <person name="Ament-Velasquez S.L."/>
            <person name="Kruys A."/>
            <person name="Hutchinson M.I."/>
            <person name="Powell A.J."/>
            <person name="Barry K."/>
            <person name="Miller A.N."/>
            <person name="Grigoriev I.V."/>
            <person name="Debuchy R."/>
            <person name="Gladieux P."/>
            <person name="Thoren M.H."/>
            <person name="Johannesson H."/>
        </authorList>
    </citation>
    <scope>NUCLEOTIDE SEQUENCE</scope>
    <source>
        <strain evidence="2">SMH4607-1</strain>
    </source>
</reference>
<protein>
    <submittedName>
        <fullName evidence="2">Uncharacterized protein</fullName>
    </submittedName>
</protein>
<accession>A0AA40DY81</accession>
<name>A0AA40DY81_9PEZI</name>
<dbReference type="EMBL" id="JAUKUA010000004">
    <property type="protein sequence ID" value="KAK0716013.1"/>
    <property type="molecule type" value="Genomic_DNA"/>
</dbReference>
<proteinExistence type="predicted"/>
<feature type="transmembrane region" description="Helical" evidence="1">
    <location>
        <begin position="13"/>
        <end position="35"/>
    </location>
</feature>
<dbReference type="Proteomes" id="UP001172102">
    <property type="component" value="Unassembled WGS sequence"/>
</dbReference>
<keyword evidence="1" id="KW-0472">Membrane</keyword>
<dbReference type="AlphaFoldDB" id="A0AA40DY81"/>
<comment type="caution">
    <text evidence="2">The sequence shown here is derived from an EMBL/GenBank/DDBJ whole genome shotgun (WGS) entry which is preliminary data.</text>
</comment>
<evidence type="ECO:0000313" key="3">
    <source>
        <dbReference type="Proteomes" id="UP001172102"/>
    </source>
</evidence>
<feature type="transmembrane region" description="Helical" evidence="1">
    <location>
        <begin position="55"/>
        <end position="75"/>
    </location>
</feature>
<feature type="transmembrane region" description="Helical" evidence="1">
    <location>
        <begin position="125"/>
        <end position="147"/>
    </location>
</feature>
<sequence>EQGGTIQEQIRCYALPFGAIGFASHILTYLTVLCLATGRSPFWPRRKLTGRKLNLAFGFIGLGITLPLTVLVMVRCRNSRSFILIAVWKLLLSVTLSFMTIHAARLIDDRKAKDSRIIDGSYQPIMWWSILYFAGAIIGFVGVVNLVRLNFSAIWELRIITYTFGGVLLGVPMLCMLVFFYQRGGGGGFIKALSGLGLTVFAGFVILTALIALYTDWVLAALAGDWVGVPSSDNQVFYWAYFAAKRLPMISF</sequence>